<evidence type="ECO:0000313" key="4">
    <source>
        <dbReference type="Proteomes" id="UP000517547"/>
    </source>
</evidence>
<dbReference type="EMBL" id="JACAQE010000001">
    <property type="protein sequence ID" value="NWC12809.1"/>
    <property type="molecule type" value="Genomic_DNA"/>
</dbReference>
<name>A0A7Y8CBJ8_9PSED</name>
<keyword evidence="2" id="KW-0812">Transmembrane</keyword>
<feature type="region of interest" description="Disordered" evidence="1">
    <location>
        <begin position="1"/>
        <end position="20"/>
    </location>
</feature>
<organism evidence="3 4">
    <name type="scientific">Pseudomonas gingeri</name>
    <dbReference type="NCBI Taxonomy" id="117681"/>
    <lineage>
        <taxon>Bacteria</taxon>
        <taxon>Pseudomonadati</taxon>
        <taxon>Pseudomonadota</taxon>
        <taxon>Gammaproteobacteria</taxon>
        <taxon>Pseudomonadales</taxon>
        <taxon>Pseudomonadaceae</taxon>
        <taxon>Pseudomonas</taxon>
    </lineage>
</organism>
<feature type="compositionally biased region" description="Low complexity" evidence="1">
    <location>
        <begin position="8"/>
        <end position="19"/>
    </location>
</feature>
<sequence>MQKHNARRGTPSGRPPRTGQYTSLYQALPRARQRTLRRTLLFVGATLGTFALLSIYSKAQAAGGSYVVDDGGINAPGECNIDTWYKSGRHHASSGETVLSQDCTPNSLPGLQLGADINRSRDDGQHQTLLSPHLKTALLSRTDLGLEAALSAALHFATARRHAFDGVDLNVPLTYQPIDPLRLTVSGGWTQAYDDGEQNHALTWGTGVEYDVARSLTLVAERFGQQHGDQGWQAGPRLHLGEKLDIDLVVGRHLNGDRDQWFTTGATLRF</sequence>
<dbReference type="Proteomes" id="UP000517547">
    <property type="component" value="Unassembled WGS sequence"/>
</dbReference>
<gene>
    <name evidence="3" type="ORF">HX845_04045</name>
</gene>
<feature type="transmembrane region" description="Helical" evidence="2">
    <location>
        <begin position="39"/>
        <end position="56"/>
    </location>
</feature>
<protein>
    <submittedName>
        <fullName evidence="3">Uncharacterized protein</fullName>
    </submittedName>
</protein>
<comment type="caution">
    <text evidence="3">The sequence shown here is derived from an EMBL/GenBank/DDBJ whole genome shotgun (WGS) entry which is preliminary data.</text>
</comment>
<dbReference type="RefSeq" id="WP_017125172.1">
    <property type="nucleotide sequence ID" value="NZ_JACAOK010000071.1"/>
</dbReference>
<dbReference type="AlphaFoldDB" id="A0A7Y8CBJ8"/>
<evidence type="ECO:0000256" key="2">
    <source>
        <dbReference type="SAM" id="Phobius"/>
    </source>
</evidence>
<evidence type="ECO:0000313" key="3">
    <source>
        <dbReference type="EMBL" id="NWC12809.1"/>
    </source>
</evidence>
<evidence type="ECO:0000256" key="1">
    <source>
        <dbReference type="SAM" id="MobiDB-lite"/>
    </source>
</evidence>
<accession>A0A7Y8CBJ8</accession>
<proteinExistence type="predicted"/>
<reference evidence="3 4" key="1">
    <citation type="submission" date="2020-04" db="EMBL/GenBank/DDBJ databases">
        <title>Molecular characterization of pseudomonads from Agaricus bisporus reveal novel blotch 2 pathogens in Western Europe.</title>
        <authorList>
            <person name="Taparia T."/>
            <person name="Krijger M."/>
            <person name="Haynes E."/>
            <person name="Elpinstone J.G."/>
            <person name="Noble R."/>
            <person name="Van Der Wolf J."/>
        </authorList>
    </citation>
    <scope>NUCLEOTIDE SEQUENCE [LARGE SCALE GENOMIC DNA]</scope>
    <source>
        <strain evidence="3 4">IPO3738</strain>
    </source>
</reference>
<keyword evidence="2" id="KW-0472">Membrane</keyword>
<keyword evidence="2" id="KW-1133">Transmembrane helix</keyword>